<evidence type="ECO:0000256" key="10">
    <source>
        <dbReference type="ARBA" id="ARBA00023136"/>
    </source>
</evidence>
<dbReference type="GO" id="GO:0016705">
    <property type="term" value="F:oxidoreductase activity, acting on paired donors, with incorporation or reduction of molecular oxygen"/>
    <property type="evidence" value="ECO:0007669"/>
    <property type="project" value="InterPro"/>
</dbReference>
<dbReference type="InterPro" id="IPR002401">
    <property type="entry name" value="Cyt_P450_E_grp-I"/>
</dbReference>
<sequence>MIEKKLRRQGIHALPYKLLYGNVKEMIKLATEAKSKPMELTHDIGHLLNPLLHQLYMTYKKPFAIWYGMTPRVTIMDPKLAKEIMTRKSEFRKLEVTSNFKFFLRGLANIDGDKWALHRKIINPAFHTEKLKGMLPSFMASCEEMIEKWDNLVGSKEFYELDVMPELQNLTGDIISRAAFGSNIEEGKFIFSLQRKQAGLYLQSLYSLNSLWSRFLPSKLNKRMMQIHQQVRALLLGLVENREKAILSGNAGQDDLLNLLLKSNLDEVQENKNIGMSKEDVIEECKLFYFAGHETTANLLTWTMIVLSMHLNWQEKARKEIVQLLGKNKPTFDELNRLKNVNAILLEVLRLYPATSLFRSVYEETKLAEYCFPAGVGFEIPLYLIHRDPELWGQDATEFNPERFSHGNSRPFFTFGWGPRVCIGQNFAMLEAKLALALILQRFSFELSPSYKHAPNVLVTLQPQFGAQIILHKI</sequence>
<evidence type="ECO:0000313" key="13">
    <source>
        <dbReference type="EMBL" id="KDP24085.1"/>
    </source>
</evidence>
<protein>
    <recommendedName>
        <fullName evidence="15">Cytochrome P450</fullName>
    </recommendedName>
</protein>
<dbReference type="Gene3D" id="1.10.630.10">
    <property type="entry name" value="Cytochrome P450"/>
    <property type="match status" value="1"/>
</dbReference>
<dbReference type="Proteomes" id="UP000027138">
    <property type="component" value="Unassembled WGS sequence"/>
</dbReference>
<gene>
    <name evidence="13" type="ORF">JCGZ_25742</name>
</gene>
<dbReference type="InterPro" id="IPR017972">
    <property type="entry name" value="Cyt_P450_CS"/>
</dbReference>
<dbReference type="GO" id="GO:0004497">
    <property type="term" value="F:monooxygenase activity"/>
    <property type="evidence" value="ECO:0007669"/>
    <property type="project" value="UniProtKB-KW"/>
</dbReference>
<dbReference type="InterPro" id="IPR050665">
    <property type="entry name" value="Cytochrome_P450_Monooxygen"/>
</dbReference>
<keyword evidence="14" id="KW-1185">Reference proteome</keyword>
<keyword evidence="5 11" id="KW-0479">Metal-binding</keyword>
<dbReference type="InterPro" id="IPR001128">
    <property type="entry name" value="Cyt_P450"/>
</dbReference>
<reference evidence="13 14" key="1">
    <citation type="journal article" date="2014" name="PLoS ONE">
        <title>Global Analysis of Gene Expression Profiles in Physic Nut (Jatropha curcas L.) Seedlings Exposed to Salt Stress.</title>
        <authorList>
            <person name="Zhang L."/>
            <person name="Zhang C."/>
            <person name="Wu P."/>
            <person name="Chen Y."/>
            <person name="Li M."/>
            <person name="Jiang H."/>
            <person name="Wu G."/>
        </authorList>
    </citation>
    <scope>NUCLEOTIDE SEQUENCE [LARGE SCALE GENOMIC DNA]</scope>
    <source>
        <strain evidence="14">cv. GZQX0401</strain>
        <tissue evidence="13">Young leaves</tissue>
    </source>
</reference>
<comment type="similarity">
    <text evidence="2 12">Belongs to the cytochrome P450 family.</text>
</comment>
<evidence type="ECO:0000256" key="3">
    <source>
        <dbReference type="ARBA" id="ARBA00022617"/>
    </source>
</evidence>
<dbReference type="PROSITE" id="PS00086">
    <property type="entry name" value="CYTOCHROME_P450"/>
    <property type="match status" value="1"/>
</dbReference>
<accession>A0A067JVS2</accession>
<evidence type="ECO:0008006" key="15">
    <source>
        <dbReference type="Google" id="ProtNLM"/>
    </source>
</evidence>
<evidence type="ECO:0000256" key="11">
    <source>
        <dbReference type="PIRSR" id="PIRSR602401-1"/>
    </source>
</evidence>
<dbReference type="STRING" id="180498.A0A067JVS2"/>
<evidence type="ECO:0000256" key="8">
    <source>
        <dbReference type="ARBA" id="ARBA00023004"/>
    </source>
</evidence>
<dbReference type="SUPFAM" id="SSF48264">
    <property type="entry name" value="Cytochrome P450"/>
    <property type="match status" value="1"/>
</dbReference>
<dbReference type="Pfam" id="PF00067">
    <property type="entry name" value="p450"/>
    <property type="match status" value="1"/>
</dbReference>
<dbReference type="GO" id="GO:0016020">
    <property type="term" value="C:membrane"/>
    <property type="evidence" value="ECO:0007669"/>
    <property type="project" value="UniProtKB-SubCell"/>
</dbReference>
<dbReference type="PRINTS" id="PR00463">
    <property type="entry name" value="EP450I"/>
</dbReference>
<evidence type="ECO:0000256" key="4">
    <source>
        <dbReference type="ARBA" id="ARBA00022692"/>
    </source>
</evidence>
<dbReference type="GO" id="GO:0020037">
    <property type="term" value="F:heme binding"/>
    <property type="evidence" value="ECO:0007669"/>
    <property type="project" value="InterPro"/>
</dbReference>
<keyword evidence="7 12" id="KW-0560">Oxidoreductase</keyword>
<dbReference type="OrthoDB" id="1470350at2759"/>
<dbReference type="PANTHER" id="PTHR24282:SF247">
    <property type="entry name" value="11-OXO-BETA-AMYRIN 30-OXIDASE-LIKE"/>
    <property type="match status" value="1"/>
</dbReference>
<keyword evidence="3 11" id="KW-0349">Heme</keyword>
<evidence type="ECO:0000256" key="5">
    <source>
        <dbReference type="ARBA" id="ARBA00022723"/>
    </source>
</evidence>
<dbReference type="PANTHER" id="PTHR24282">
    <property type="entry name" value="CYTOCHROME P450 FAMILY MEMBER"/>
    <property type="match status" value="1"/>
</dbReference>
<dbReference type="PRINTS" id="PR00385">
    <property type="entry name" value="P450"/>
</dbReference>
<comment type="subcellular location">
    <subcellularLocation>
        <location evidence="1">Membrane</location>
        <topology evidence="1">Single-pass membrane protein</topology>
    </subcellularLocation>
</comment>
<evidence type="ECO:0000256" key="6">
    <source>
        <dbReference type="ARBA" id="ARBA00022989"/>
    </source>
</evidence>
<dbReference type="EMBL" id="KK915137">
    <property type="protein sequence ID" value="KDP24085.1"/>
    <property type="molecule type" value="Genomic_DNA"/>
</dbReference>
<organism evidence="13 14">
    <name type="scientific">Jatropha curcas</name>
    <name type="common">Barbados nut</name>
    <dbReference type="NCBI Taxonomy" id="180498"/>
    <lineage>
        <taxon>Eukaryota</taxon>
        <taxon>Viridiplantae</taxon>
        <taxon>Streptophyta</taxon>
        <taxon>Embryophyta</taxon>
        <taxon>Tracheophyta</taxon>
        <taxon>Spermatophyta</taxon>
        <taxon>Magnoliopsida</taxon>
        <taxon>eudicotyledons</taxon>
        <taxon>Gunneridae</taxon>
        <taxon>Pentapetalae</taxon>
        <taxon>rosids</taxon>
        <taxon>fabids</taxon>
        <taxon>Malpighiales</taxon>
        <taxon>Euphorbiaceae</taxon>
        <taxon>Crotonoideae</taxon>
        <taxon>Jatropheae</taxon>
        <taxon>Jatropha</taxon>
    </lineage>
</organism>
<evidence type="ECO:0000256" key="7">
    <source>
        <dbReference type="ARBA" id="ARBA00023002"/>
    </source>
</evidence>
<name>A0A067JVS2_JATCU</name>
<keyword evidence="9 12" id="KW-0503">Monooxygenase</keyword>
<keyword evidence="4" id="KW-0812">Transmembrane</keyword>
<keyword evidence="6" id="KW-1133">Transmembrane helix</keyword>
<evidence type="ECO:0000256" key="2">
    <source>
        <dbReference type="ARBA" id="ARBA00010617"/>
    </source>
</evidence>
<keyword evidence="10" id="KW-0472">Membrane</keyword>
<comment type="cofactor">
    <cofactor evidence="11">
        <name>heme</name>
        <dbReference type="ChEBI" id="CHEBI:30413"/>
    </cofactor>
</comment>
<dbReference type="AlphaFoldDB" id="A0A067JVS2"/>
<evidence type="ECO:0000313" key="14">
    <source>
        <dbReference type="Proteomes" id="UP000027138"/>
    </source>
</evidence>
<keyword evidence="8 11" id="KW-0408">Iron</keyword>
<dbReference type="InterPro" id="IPR036396">
    <property type="entry name" value="Cyt_P450_sf"/>
</dbReference>
<evidence type="ECO:0000256" key="1">
    <source>
        <dbReference type="ARBA" id="ARBA00004167"/>
    </source>
</evidence>
<proteinExistence type="inferred from homology"/>
<evidence type="ECO:0000256" key="12">
    <source>
        <dbReference type="RuleBase" id="RU000461"/>
    </source>
</evidence>
<evidence type="ECO:0000256" key="9">
    <source>
        <dbReference type="ARBA" id="ARBA00023033"/>
    </source>
</evidence>
<dbReference type="GO" id="GO:0005506">
    <property type="term" value="F:iron ion binding"/>
    <property type="evidence" value="ECO:0007669"/>
    <property type="project" value="InterPro"/>
</dbReference>
<feature type="binding site" description="axial binding residue" evidence="11">
    <location>
        <position position="422"/>
    </location>
    <ligand>
        <name>heme</name>
        <dbReference type="ChEBI" id="CHEBI:30413"/>
    </ligand>
    <ligandPart>
        <name>Fe</name>
        <dbReference type="ChEBI" id="CHEBI:18248"/>
    </ligandPart>
</feature>